<reference evidence="2" key="1">
    <citation type="journal article" date="2014" name="Genome Announc.">
        <title>Draft Genome Sequences of Three Alkaliphilic Bacillus Strains, Bacillus wakoensis JCM 9140T, Bacillus akibai JCM 9157T, and Bacillus hemicellulosilyticus JCM 9152T.</title>
        <authorList>
            <person name="Yuki M."/>
            <person name="Oshima K."/>
            <person name="Suda W."/>
            <person name="Oshida Y."/>
            <person name="Kitamura K."/>
            <person name="Iida T."/>
            <person name="Hattori M."/>
            <person name="Ohkuma M."/>
        </authorList>
    </citation>
    <scope>NUCLEOTIDE SEQUENCE [LARGE SCALE GENOMIC DNA]</scope>
    <source>
        <strain evidence="2">JCM 9152</strain>
    </source>
</reference>
<dbReference type="Pfam" id="PF00668">
    <property type="entry name" value="Condensation"/>
    <property type="match status" value="1"/>
</dbReference>
<dbReference type="EMBL" id="BAUU01000042">
    <property type="protein sequence ID" value="GAE32625.1"/>
    <property type="molecule type" value="Genomic_DNA"/>
</dbReference>
<dbReference type="InterPro" id="IPR023213">
    <property type="entry name" value="CAT-like_dom_sf"/>
</dbReference>
<dbReference type="GO" id="GO:0005737">
    <property type="term" value="C:cytoplasm"/>
    <property type="evidence" value="ECO:0007669"/>
    <property type="project" value="TreeGrafter"/>
</dbReference>
<dbReference type="GO" id="GO:0031177">
    <property type="term" value="F:phosphopantetheine binding"/>
    <property type="evidence" value="ECO:0007669"/>
    <property type="project" value="TreeGrafter"/>
</dbReference>
<dbReference type="PANTHER" id="PTHR45527:SF1">
    <property type="entry name" value="FATTY ACID SYNTHASE"/>
    <property type="match status" value="1"/>
</dbReference>
<dbReference type="STRING" id="1236971.JCM9152_4167"/>
<dbReference type="RefSeq" id="WP_268870761.1">
    <property type="nucleotide sequence ID" value="NZ_BAUU01000042.1"/>
</dbReference>
<proteinExistence type="predicted"/>
<dbReference type="Proteomes" id="UP000018895">
    <property type="component" value="Unassembled WGS sequence"/>
</dbReference>
<evidence type="ECO:0000259" key="1">
    <source>
        <dbReference type="Pfam" id="PF00668"/>
    </source>
</evidence>
<dbReference type="AlphaFoldDB" id="W4QKI0"/>
<keyword evidence="3" id="KW-1185">Reference proteome</keyword>
<dbReference type="GO" id="GO:0044550">
    <property type="term" value="P:secondary metabolite biosynthetic process"/>
    <property type="evidence" value="ECO:0007669"/>
    <property type="project" value="TreeGrafter"/>
</dbReference>
<dbReference type="Gene3D" id="3.30.559.10">
    <property type="entry name" value="Chloramphenicol acetyltransferase-like domain"/>
    <property type="match status" value="1"/>
</dbReference>
<organism evidence="2 3">
    <name type="scientific">Halalkalibacter hemicellulosilyticusJCM 9152</name>
    <dbReference type="NCBI Taxonomy" id="1236971"/>
    <lineage>
        <taxon>Bacteria</taxon>
        <taxon>Bacillati</taxon>
        <taxon>Bacillota</taxon>
        <taxon>Bacilli</taxon>
        <taxon>Bacillales</taxon>
        <taxon>Bacillaceae</taxon>
        <taxon>Halalkalibacter</taxon>
    </lineage>
</organism>
<comment type="caution">
    <text evidence="2">The sequence shown here is derived from an EMBL/GenBank/DDBJ whole genome shotgun (WGS) entry which is preliminary data.</text>
</comment>
<dbReference type="GO" id="GO:0003824">
    <property type="term" value="F:catalytic activity"/>
    <property type="evidence" value="ECO:0007669"/>
    <property type="project" value="InterPro"/>
</dbReference>
<dbReference type="GO" id="GO:0043041">
    <property type="term" value="P:amino acid activation for nonribosomal peptide biosynthetic process"/>
    <property type="evidence" value="ECO:0007669"/>
    <property type="project" value="TreeGrafter"/>
</dbReference>
<accession>W4QKI0</accession>
<evidence type="ECO:0000313" key="2">
    <source>
        <dbReference type="EMBL" id="GAE32625.1"/>
    </source>
</evidence>
<gene>
    <name evidence="2" type="ORF">JCM9152_4167</name>
</gene>
<dbReference type="GO" id="GO:0008610">
    <property type="term" value="P:lipid biosynthetic process"/>
    <property type="evidence" value="ECO:0007669"/>
    <property type="project" value="UniProtKB-ARBA"/>
</dbReference>
<name>W4QKI0_9BACI</name>
<evidence type="ECO:0000313" key="3">
    <source>
        <dbReference type="Proteomes" id="UP000018895"/>
    </source>
</evidence>
<sequence length="183" mass="21314">MERSATLLSDSEKGNSPLTVEQYRVWFLSQMERNSTQFNINLAYKIFGDLDYTILESSLNLIVERHDTLRTVFRSNGNEPEQVVMEDLWIPINIIKPNIVEIEDQAIELQALELLEKEIEKPFSLENGPLINLTIYELNSNERLLLFKIHHIIADFQSLETLIKELGYNYNLKLKGEEYNLPA</sequence>
<dbReference type="PANTHER" id="PTHR45527">
    <property type="entry name" value="NONRIBOSOMAL PEPTIDE SYNTHETASE"/>
    <property type="match status" value="1"/>
</dbReference>
<feature type="domain" description="Condensation" evidence="1">
    <location>
        <begin position="14"/>
        <end position="182"/>
    </location>
</feature>
<dbReference type="SUPFAM" id="SSF52777">
    <property type="entry name" value="CoA-dependent acyltransferases"/>
    <property type="match status" value="1"/>
</dbReference>
<dbReference type="InterPro" id="IPR001242">
    <property type="entry name" value="Condensation_dom"/>
</dbReference>
<protein>
    <submittedName>
        <fullName evidence="2">Non-ribosomal peptide synthetase</fullName>
    </submittedName>
</protein>